<proteinExistence type="predicted"/>
<comment type="caution">
    <text evidence="5">The sequence shown here is derived from an EMBL/GenBank/DDBJ whole genome shotgun (WGS) entry which is preliminary data.</text>
</comment>
<dbReference type="EMBL" id="BAAANK010000005">
    <property type="protein sequence ID" value="GAA1836416.1"/>
    <property type="molecule type" value="Genomic_DNA"/>
</dbReference>
<dbReference type="Gene3D" id="3.40.50.2300">
    <property type="match status" value="2"/>
</dbReference>
<dbReference type="PROSITE" id="PS50932">
    <property type="entry name" value="HTH_LACI_2"/>
    <property type="match status" value="1"/>
</dbReference>
<name>A0ABP4Z0E4_9MICO</name>
<evidence type="ECO:0000259" key="4">
    <source>
        <dbReference type="PROSITE" id="PS50932"/>
    </source>
</evidence>
<keyword evidence="2" id="KW-0238">DNA-binding</keyword>
<evidence type="ECO:0000256" key="2">
    <source>
        <dbReference type="ARBA" id="ARBA00023125"/>
    </source>
</evidence>
<dbReference type="Proteomes" id="UP001501746">
    <property type="component" value="Unassembled WGS sequence"/>
</dbReference>
<protein>
    <submittedName>
        <fullName evidence="5">Substrate-binding domain-containing protein</fullName>
    </submittedName>
</protein>
<dbReference type="Gene3D" id="1.10.260.40">
    <property type="entry name" value="lambda repressor-like DNA-binding domains"/>
    <property type="match status" value="1"/>
</dbReference>
<dbReference type="PANTHER" id="PTHR30146:SF109">
    <property type="entry name" value="HTH-TYPE TRANSCRIPTIONAL REGULATOR GALS"/>
    <property type="match status" value="1"/>
</dbReference>
<keyword evidence="1" id="KW-0805">Transcription regulation</keyword>
<reference evidence="6" key="1">
    <citation type="journal article" date="2019" name="Int. J. Syst. Evol. Microbiol.">
        <title>The Global Catalogue of Microorganisms (GCM) 10K type strain sequencing project: providing services to taxonomists for standard genome sequencing and annotation.</title>
        <authorList>
            <consortium name="The Broad Institute Genomics Platform"/>
            <consortium name="The Broad Institute Genome Sequencing Center for Infectious Disease"/>
            <person name="Wu L."/>
            <person name="Ma J."/>
        </authorList>
    </citation>
    <scope>NUCLEOTIDE SEQUENCE [LARGE SCALE GENOMIC DNA]</scope>
    <source>
        <strain evidence="6">JCM 14323</strain>
    </source>
</reference>
<accession>A0ABP4Z0E4</accession>
<dbReference type="InterPro" id="IPR046335">
    <property type="entry name" value="LacI/GalR-like_sensor"/>
</dbReference>
<dbReference type="SMART" id="SM00354">
    <property type="entry name" value="HTH_LACI"/>
    <property type="match status" value="1"/>
</dbReference>
<dbReference type="InterPro" id="IPR010982">
    <property type="entry name" value="Lambda_DNA-bd_dom_sf"/>
</dbReference>
<organism evidence="5 6">
    <name type="scientific">Agromyces salentinus</name>
    <dbReference type="NCBI Taxonomy" id="269421"/>
    <lineage>
        <taxon>Bacteria</taxon>
        <taxon>Bacillati</taxon>
        <taxon>Actinomycetota</taxon>
        <taxon>Actinomycetes</taxon>
        <taxon>Micrococcales</taxon>
        <taxon>Microbacteriaceae</taxon>
        <taxon>Agromyces</taxon>
    </lineage>
</organism>
<dbReference type="PROSITE" id="PS00356">
    <property type="entry name" value="HTH_LACI_1"/>
    <property type="match status" value="1"/>
</dbReference>
<dbReference type="SUPFAM" id="SSF47413">
    <property type="entry name" value="lambda repressor-like DNA-binding domains"/>
    <property type="match status" value="1"/>
</dbReference>
<gene>
    <name evidence="5" type="ORF">GCM10009750_21680</name>
</gene>
<dbReference type="InterPro" id="IPR000843">
    <property type="entry name" value="HTH_LacI"/>
</dbReference>
<dbReference type="Pfam" id="PF13377">
    <property type="entry name" value="Peripla_BP_3"/>
    <property type="match status" value="1"/>
</dbReference>
<dbReference type="SUPFAM" id="SSF53822">
    <property type="entry name" value="Periplasmic binding protein-like I"/>
    <property type="match status" value="1"/>
</dbReference>
<evidence type="ECO:0000256" key="3">
    <source>
        <dbReference type="ARBA" id="ARBA00023163"/>
    </source>
</evidence>
<dbReference type="InterPro" id="IPR028082">
    <property type="entry name" value="Peripla_BP_I"/>
</dbReference>
<keyword evidence="3" id="KW-0804">Transcription</keyword>
<feature type="domain" description="HTH lacI-type" evidence="4">
    <location>
        <begin position="25"/>
        <end position="79"/>
    </location>
</feature>
<evidence type="ECO:0000256" key="1">
    <source>
        <dbReference type="ARBA" id="ARBA00023015"/>
    </source>
</evidence>
<evidence type="ECO:0000313" key="5">
    <source>
        <dbReference type="EMBL" id="GAA1836416.1"/>
    </source>
</evidence>
<dbReference type="CDD" id="cd06267">
    <property type="entry name" value="PBP1_LacI_sugar_binding-like"/>
    <property type="match status" value="1"/>
</dbReference>
<keyword evidence="6" id="KW-1185">Reference proteome</keyword>
<dbReference type="CDD" id="cd01392">
    <property type="entry name" value="HTH_LacI"/>
    <property type="match status" value="1"/>
</dbReference>
<evidence type="ECO:0000313" key="6">
    <source>
        <dbReference type="Proteomes" id="UP001501746"/>
    </source>
</evidence>
<dbReference type="PANTHER" id="PTHR30146">
    <property type="entry name" value="LACI-RELATED TRANSCRIPTIONAL REPRESSOR"/>
    <property type="match status" value="1"/>
</dbReference>
<sequence length="357" mass="37448">MLMTIASTTGHGGQRTAAATNGAAAGIADVASLAGVSQSTVSNVLNHRERVASDTIERVERAIAMLGYVPNGAARSLAAGRSRSIGLVLSDLGNSLFVDIARGAERAAEEHGLSLLVANADGRLDREDRYVDLFTESRVLGTLLTLNDESHYRALSARRTRGTVLTLLNFHADAAAFCSAYFDNEAGGRLATRHLLDTGRSRLVFVGGPSALQPVADRREGFRRALAAAGIRPVDELSPEGINRADGWQVGRALAVRVAAGEIDGVVAASDLLAAGIVQAFTESTGIGVPDRVGVIGYDNNQAAWDAPIPISTISQPGAELGYAGVGLLLEDLDSGEHEHRAVRLEPSLVVRRSTGR</sequence>
<dbReference type="Pfam" id="PF00356">
    <property type="entry name" value="LacI"/>
    <property type="match status" value="1"/>
</dbReference>